<sequence>WHDIDCESVIYKSNSKVQRNYNTLRRRRWTNIIFELIYETAKLPCAFIFKRCKISETGIYATIYAKCPDCSSNFIGKVIIKPNGNTDVQMECRVTNFNADIKHTKKRPLSGQKRVEISQSLSTGALSATTWRRREATKIMNLYDSEPPHLYKATTLRKAKQERQDLDLQ</sequence>
<dbReference type="InParanoid" id="E2AM78"/>
<accession>E2AM78</accession>
<dbReference type="OMA" id="HDIDCES"/>
<evidence type="ECO:0000313" key="1">
    <source>
        <dbReference type="EMBL" id="EFN65462.1"/>
    </source>
</evidence>
<reference evidence="1 2" key="1">
    <citation type="journal article" date="2010" name="Science">
        <title>Genomic comparison of the ants Camponotus floridanus and Harpegnathos saltator.</title>
        <authorList>
            <person name="Bonasio R."/>
            <person name="Zhang G."/>
            <person name="Ye C."/>
            <person name="Mutti N.S."/>
            <person name="Fang X."/>
            <person name="Qin N."/>
            <person name="Donahue G."/>
            <person name="Yang P."/>
            <person name="Li Q."/>
            <person name="Li C."/>
            <person name="Zhang P."/>
            <person name="Huang Z."/>
            <person name="Berger S.L."/>
            <person name="Reinberg D."/>
            <person name="Wang J."/>
            <person name="Liebig J."/>
        </authorList>
    </citation>
    <scope>NUCLEOTIDE SEQUENCE [LARGE SCALE GENOMIC DNA]</scope>
    <source>
        <strain evidence="2">C129</strain>
    </source>
</reference>
<dbReference type="AlphaFoldDB" id="E2AM78"/>
<keyword evidence="2" id="KW-1185">Reference proteome</keyword>
<dbReference type="EMBL" id="GL440728">
    <property type="protein sequence ID" value="EFN65462.1"/>
    <property type="molecule type" value="Genomic_DNA"/>
</dbReference>
<name>E2AM78_CAMFO</name>
<protein>
    <submittedName>
        <fullName evidence="1">120.7 kDa protein in NOF-FB transposable element</fullName>
    </submittedName>
</protein>
<feature type="non-terminal residue" evidence="1">
    <location>
        <position position="1"/>
    </location>
</feature>
<feature type="non-terminal residue" evidence="1">
    <location>
        <position position="169"/>
    </location>
</feature>
<proteinExistence type="predicted"/>
<evidence type="ECO:0000313" key="2">
    <source>
        <dbReference type="Proteomes" id="UP000000311"/>
    </source>
</evidence>
<organism evidence="2">
    <name type="scientific">Camponotus floridanus</name>
    <name type="common">Florida carpenter ant</name>
    <dbReference type="NCBI Taxonomy" id="104421"/>
    <lineage>
        <taxon>Eukaryota</taxon>
        <taxon>Metazoa</taxon>
        <taxon>Ecdysozoa</taxon>
        <taxon>Arthropoda</taxon>
        <taxon>Hexapoda</taxon>
        <taxon>Insecta</taxon>
        <taxon>Pterygota</taxon>
        <taxon>Neoptera</taxon>
        <taxon>Endopterygota</taxon>
        <taxon>Hymenoptera</taxon>
        <taxon>Apocrita</taxon>
        <taxon>Aculeata</taxon>
        <taxon>Formicoidea</taxon>
        <taxon>Formicidae</taxon>
        <taxon>Formicinae</taxon>
        <taxon>Camponotus</taxon>
    </lineage>
</organism>
<dbReference type="Proteomes" id="UP000000311">
    <property type="component" value="Unassembled WGS sequence"/>
</dbReference>
<gene>
    <name evidence="1" type="ORF">EAG_01938</name>
</gene>